<dbReference type="Pfam" id="PF13379">
    <property type="entry name" value="NMT1_2"/>
    <property type="match status" value="1"/>
</dbReference>
<evidence type="ECO:0000313" key="5">
    <source>
        <dbReference type="Proteomes" id="UP000484255"/>
    </source>
</evidence>
<dbReference type="PANTHER" id="PTHR30024">
    <property type="entry name" value="ALIPHATIC SULFONATES-BINDING PROTEIN-RELATED"/>
    <property type="match status" value="1"/>
</dbReference>
<sequence length="354" mass="38228">MPPNPKTRRWRRRELLSLPPLGAAAAMVRWAGWAGLAGVGGLAALSTLGGCNAAAPGTPLRIGAHPWPGYELLYLARHHHLLDPRRARLIELPSASASLRALAAQVLEGACLTLDEVITARERGLPLVIVAVLDVSHGADVVLGRRPMAALDQLRGHRIGVEPGAVGAVMLDAFLRRAGLQLRDIQRVDLTIDQHARAFRQRQVEALVTYEPVRSQLLQSGAVPLFSSADIPGRIVDTLALRADVLDDPARLEAARHLVLAHFLALRRWREDPTNVSTVLAPRLQLPATEVPGAFALLDLPDIPANLRLMGGGERGLPGQARELVQLMLQAGLLAQAPPLDGMVRHDLLPRELL</sequence>
<keyword evidence="3" id="KW-0732">Signal</keyword>
<dbReference type="SUPFAM" id="SSF53850">
    <property type="entry name" value="Periplasmic binding protein-like II"/>
    <property type="match status" value="1"/>
</dbReference>
<dbReference type="PANTHER" id="PTHR30024:SF47">
    <property type="entry name" value="TAURINE-BINDING PERIPLASMIC PROTEIN"/>
    <property type="match status" value="1"/>
</dbReference>
<name>A0A7C9TK97_9BURK</name>
<gene>
    <name evidence="4" type="ORF">G3A44_10345</name>
</gene>
<comment type="similarity">
    <text evidence="2">Belongs to the bacterial solute-binding protein SsuA/TauA family.</text>
</comment>
<evidence type="ECO:0000256" key="1">
    <source>
        <dbReference type="ARBA" id="ARBA00004418"/>
    </source>
</evidence>
<reference evidence="4 5" key="1">
    <citation type="submission" date="2020-02" db="EMBL/GenBank/DDBJ databases">
        <title>Ideonella bacterium strain TBM-1.</title>
        <authorList>
            <person name="Chen W.-M."/>
        </authorList>
    </citation>
    <scope>NUCLEOTIDE SEQUENCE [LARGE SCALE GENOMIC DNA]</scope>
    <source>
        <strain evidence="4 5">TBM-1</strain>
    </source>
</reference>
<evidence type="ECO:0000256" key="3">
    <source>
        <dbReference type="ARBA" id="ARBA00022729"/>
    </source>
</evidence>
<protein>
    <submittedName>
        <fullName evidence="4">ABC transporter substrate-binding protein</fullName>
    </submittedName>
</protein>
<dbReference type="GO" id="GO:0042597">
    <property type="term" value="C:periplasmic space"/>
    <property type="evidence" value="ECO:0007669"/>
    <property type="project" value="UniProtKB-SubCell"/>
</dbReference>
<accession>A0A7C9TK97</accession>
<evidence type="ECO:0000313" key="4">
    <source>
        <dbReference type="EMBL" id="NDY91584.1"/>
    </source>
</evidence>
<dbReference type="RefSeq" id="WP_163457434.1">
    <property type="nucleotide sequence ID" value="NZ_JAAGOH010000010.1"/>
</dbReference>
<keyword evidence="5" id="KW-1185">Reference proteome</keyword>
<proteinExistence type="inferred from homology"/>
<dbReference type="EMBL" id="JAAGOH010000010">
    <property type="protein sequence ID" value="NDY91584.1"/>
    <property type="molecule type" value="Genomic_DNA"/>
</dbReference>
<dbReference type="AlphaFoldDB" id="A0A7C9TK97"/>
<comment type="subcellular location">
    <subcellularLocation>
        <location evidence="1">Periplasm</location>
    </subcellularLocation>
</comment>
<dbReference type="Proteomes" id="UP000484255">
    <property type="component" value="Unassembled WGS sequence"/>
</dbReference>
<comment type="caution">
    <text evidence="4">The sequence shown here is derived from an EMBL/GenBank/DDBJ whole genome shotgun (WGS) entry which is preliminary data.</text>
</comment>
<dbReference type="Gene3D" id="3.40.190.10">
    <property type="entry name" value="Periplasmic binding protein-like II"/>
    <property type="match status" value="2"/>
</dbReference>
<evidence type="ECO:0000256" key="2">
    <source>
        <dbReference type="ARBA" id="ARBA00010742"/>
    </source>
</evidence>
<organism evidence="4 5">
    <name type="scientific">Ideonella livida</name>
    <dbReference type="NCBI Taxonomy" id="2707176"/>
    <lineage>
        <taxon>Bacteria</taxon>
        <taxon>Pseudomonadati</taxon>
        <taxon>Pseudomonadota</taxon>
        <taxon>Betaproteobacteria</taxon>
        <taxon>Burkholderiales</taxon>
        <taxon>Sphaerotilaceae</taxon>
        <taxon>Ideonella</taxon>
    </lineage>
</organism>